<evidence type="ECO:0000313" key="1">
    <source>
        <dbReference type="EMBL" id="KKL80502.1"/>
    </source>
</evidence>
<protein>
    <submittedName>
        <fullName evidence="1">Uncharacterized protein</fullName>
    </submittedName>
</protein>
<name>A0A0F9HZC1_9ZZZZ</name>
<dbReference type="AlphaFoldDB" id="A0A0F9HZC1"/>
<comment type="caution">
    <text evidence="1">The sequence shown here is derived from an EMBL/GenBank/DDBJ whole genome shotgun (WGS) entry which is preliminary data.</text>
</comment>
<proteinExistence type="predicted"/>
<gene>
    <name evidence="1" type="ORF">LCGC14_2004140</name>
</gene>
<sequence>MCQLIEIENAIPLTKEEWLFIVADLQNGVIRPTSCKDCRKRLELVNHLRSTICAGW</sequence>
<dbReference type="EMBL" id="LAZR01022836">
    <property type="protein sequence ID" value="KKL80502.1"/>
    <property type="molecule type" value="Genomic_DNA"/>
</dbReference>
<organism evidence="1">
    <name type="scientific">marine sediment metagenome</name>
    <dbReference type="NCBI Taxonomy" id="412755"/>
    <lineage>
        <taxon>unclassified sequences</taxon>
        <taxon>metagenomes</taxon>
        <taxon>ecological metagenomes</taxon>
    </lineage>
</organism>
<accession>A0A0F9HZC1</accession>
<reference evidence="1" key="1">
    <citation type="journal article" date="2015" name="Nature">
        <title>Complex archaea that bridge the gap between prokaryotes and eukaryotes.</title>
        <authorList>
            <person name="Spang A."/>
            <person name="Saw J.H."/>
            <person name="Jorgensen S.L."/>
            <person name="Zaremba-Niedzwiedzka K."/>
            <person name="Martijn J."/>
            <person name="Lind A.E."/>
            <person name="van Eijk R."/>
            <person name="Schleper C."/>
            <person name="Guy L."/>
            <person name="Ettema T.J."/>
        </authorList>
    </citation>
    <scope>NUCLEOTIDE SEQUENCE</scope>
</reference>